<accession>A0A365Y0G7</accession>
<dbReference type="RefSeq" id="WP_113614020.1">
    <property type="nucleotide sequence ID" value="NZ_QFFJ01000001.1"/>
</dbReference>
<dbReference type="SUPFAM" id="SSF51735">
    <property type="entry name" value="NAD(P)-binding Rossmann-fold domains"/>
    <property type="match status" value="1"/>
</dbReference>
<dbReference type="InterPro" id="IPR051606">
    <property type="entry name" value="Polyketide_Oxido-like"/>
</dbReference>
<dbReference type="AlphaFoldDB" id="A0A365Y0G7"/>
<dbReference type="Proteomes" id="UP000253410">
    <property type="component" value="Unassembled WGS sequence"/>
</dbReference>
<dbReference type="GO" id="GO:0016646">
    <property type="term" value="F:oxidoreductase activity, acting on the CH-NH group of donors, NAD or NADP as acceptor"/>
    <property type="evidence" value="ECO:0007669"/>
    <property type="project" value="TreeGrafter"/>
</dbReference>
<evidence type="ECO:0000313" key="3">
    <source>
        <dbReference type="Proteomes" id="UP000253410"/>
    </source>
</evidence>
<name>A0A365Y0G7_9BACT</name>
<dbReference type="InterPro" id="IPR016040">
    <property type="entry name" value="NAD(P)-bd_dom"/>
</dbReference>
<dbReference type="Pfam" id="PF13460">
    <property type="entry name" value="NAD_binding_10"/>
    <property type="match status" value="1"/>
</dbReference>
<sequence>MKTTIAVIGGTGKAGQYLVKQLLLQGYHLRLLLRNPNKYHLRHPAIQLIKGDVLDPIALSQLIPGCDAVISTLGSRLPPIFSSATQGIINTMQTYGLQRYIVITGLSIDVPGDDKSEWYRQASTYMRNSYPDIIADKQREYEQLTQSTLDWTLARIPLLEQTTGTGAYLANLHDCPAPRISASDLAVFLVSQLGDNTYVGKAPFVASVDASEKA</sequence>
<proteinExistence type="predicted"/>
<keyword evidence="3" id="KW-1185">Reference proteome</keyword>
<evidence type="ECO:0000259" key="1">
    <source>
        <dbReference type="Pfam" id="PF13460"/>
    </source>
</evidence>
<feature type="domain" description="NAD(P)-binding" evidence="1">
    <location>
        <begin position="9"/>
        <end position="195"/>
    </location>
</feature>
<gene>
    <name evidence="2" type="ORF">DF182_02040</name>
</gene>
<dbReference type="PANTHER" id="PTHR43355">
    <property type="entry name" value="FLAVIN REDUCTASE (NADPH)"/>
    <property type="match status" value="1"/>
</dbReference>
<comment type="caution">
    <text evidence="2">The sequence shown here is derived from an EMBL/GenBank/DDBJ whole genome shotgun (WGS) entry which is preliminary data.</text>
</comment>
<dbReference type="InterPro" id="IPR036291">
    <property type="entry name" value="NAD(P)-bd_dom_sf"/>
</dbReference>
<reference evidence="2 3" key="1">
    <citation type="submission" date="2018-05" db="EMBL/GenBank/DDBJ databases">
        <title>Chitinophaga sp. K3CV102501T nov., isolated from isolated from a monsoon evergreen broad-leaved forest soil.</title>
        <authorList>
            <person name="Lv Y."/>
        </authorList>
    </citation>
    <scope>NUCLEOTIDE SEQUENCE [LARGE SCALE GENOMIC DNA]</scope>
    <source>
        <strain evidence="2 3">GDMCC 1.1325</strain>
    </source>
</reference>
<dbReference type="Gene3D" id="3.40.50.720">
    <property type="entry name" value="NAD(P)-binding Rossmann-like Domain"/>
    <property type="match status" value="1"/>
</dbReference>
<dbReference type="PANTHER" id="PTHR43355:SF2">
    <property type="entry name" value="FLAVIN REDUCTASE (NADPH)"/>
    <property type="match status" value="1"/>
</dbReference>
<dbReference type="EMBL" id="QFFJ01000001">
    <property type="protein sequence ID" value="RBL91424.1"/>
    <property type="molecule type" value="Genomic_DNA"/>
</dbReference>
<dbReference type="OrthoDB" id="9790734at2"/>
<organism evidence="2 3">
    <name type="scientific">Chitinophaga flava</name>
    <dbReference type="NCBI Taxonomy" id="2259036"/>
    <lineage>
        <taxon>Bacteria</taxon>
        <taxon>Pseudomonadati</taxon>
        <taxon>Bacteroidota</taxon>
        <taxon>Chitinophagia</taxon>
        <taxon>Chitinophagales</taxon>
        <taxon>Chitinophagaceae</taxon>
        <taxon>Chitinophaga</taxon>
    </lineage>
</organism>
<evidence type="ECO:0000313" key="2">
    <source>
        <dbReference type="EMBL" id="RBL91424.1"/>
    </source>
</evidence>
<protein>
    <submittedName>
        <fullName evidence="2">Epimerase</fullName>
    </submittedName>
</protein>